<proteinExistence type="predicted"/>
<dbReference type="EMBL" id="SZNK01000001">
    <property type="protein sequence ID" value="TKI58088.1"/>
    <property type="molecule type" value="Genomic_DNA"/>
</dbReference>
<accession>A0A4U2YBE8</accession>
<dbReference type="Proteomes" id="UP000307841">
    <property type="component" value="Unassembled WGS sequence"/>
</dbReference>
<evidence type="ECO:0000313" key="2">
    <source>
        <dbReference type="Proteomes" id="UP000307841"/>
    </source>
</evidence>
<comment type="caution">
    <text evidence="1">The sequence shown here is derived from an EMBL/GenBank/DDBJ whole genome shotgun (WGS) entry which is preliminary data.</text>
</comment>
<keyword evidence="2" id="KW-1185">Reference proteome</keyword>
<name>A0A4U2YBE8_9BACL</name>
<evidence type="ECO:0000313" key="1">
    <source>
        <dbReference type="EMBL" id="TKI58088.1"/>
    </source>
</evidence>
<dbReference type="RefSeq" id="WP_137031549.1">
    <property type="nucleotide sequence ID" value="NZ_SZNK01000001.1"/>
</dbReference>
<sequence>MIEHLQRYLDESIKELELTGIKREAAEIRFHFNKMYQGISVIDHTYEVIVDTGTGEVVGMSGSFGQQATSFPDPAKAISKEAAEATMKKNKSLALAYIWNGTADMQPLLVYHVNKEKGIETSIEAITGAVLEGVQEKR</sequence>
<organism evidence="1 2">
    <name type="scientific">Brevibacillus antibioticus</name>
    <dbReference type="NCBI Taxonomy" id="2570228"/>
    <lineage>
        <taxon>Bacteria</taxon>
        <taxon>Bacillati</taxon>
        <taxon>Bacillota</taxon>
        <taxon>Bacilli</taxon>
        <taxon>Bacillales</taxon>
        <taxon>Paenibacillaceae</taxon>
        <taxon>Brevibacillus</taxon>
    </lineage>
</organism>
<gene>
    <name evidence="1" type="ORF">E8L90_23210</name>
</gene>
<protein>
    <recommendedName>
        <fullName evidence="3">PepSY domain-containing protein</fullName>
    </recommendedName>
</protein>
<dbReference type="OrthoDB" id="2476307at2"/>
<evidence type="ECO:0008006" key="3">
    <source>
        <dbReference type="Google" id="ProtNLM"/>
    </source>
</evidence>
<reference evidence="1 2" key="1">
    <citation type="submission" date="2019-04" db="EMBL/GenBank/DDBJ databases">
        <title>Whole genome sequencing of Brevibacillus sp. TGS2-1.</title>
        <authorList>
            <person name="Choi A."/>
        </authorList>
    </citation>
    <scope>NUCLEOTIDE SEQUENCE [LARGE SCALE GENOMIC DNA]</scope>
    <source>
        <strain evidence="1 2">TGS2-1</strain>
    </source>
</reference>
<dbReference type="AlphaFoldDB" id="A0A4U2YBE8"/>